<keyword evidence="3" id="KW-1185">Reference proteome</keyword>
<feature type="signal peptide" evidence="1">
    <location>
        <begin position="1"/>
        <end position="19"/>
    </location>
</feature>
<gene>
    <name evidence="2" type="ORF">F8566_33915</name>
</gene>
<dbReference type="GO" id="GO:0016787">
    <property type="term" value="F:hydrolase activity"/>
    <property type="evidence" value="ECO:0007669"/>
    <property type="project" value="UniProtKB-KW"/>
</dbReference>
<dbReference type="Gene3D" id="3.40.50.1820">
    <property type="entry name" value="alpha/beta hydrolase"/>
    <property type="match status" value="1"/>
</dbReference>
<comment type="caution">
    <text evidence="2">The sequence shown here is derived from an EMBL/GenBank/DDBJ whole genome shotgun (WGS) entry which is preliminary data.</text>
</comment>
<dbReference type="EMBL" id="WBMT01000018">
    <property type="protein sequence ID" value="KAB2343720.1"/>
    <property type="molecule type" value="Genomic_DNA"/>
</dbReference>
<name>A0A6H9YI15_9ACTN</name>
<dbReference type="OrthoDB" id="7197847at2"/>
<dbReference type="SUPFAM" id="SSF53474">
    <property type="entry name" value="alpha/beta-Hydrolases"/>
    <property type="match status" value="1"/>
</dbReference>
<dbReference type="AlphaFoldDB" id="A0A6H9YI15"/>
<reference evidence="2 3" key="1">
    <citation type="submission" date="2019-09" db="EMBL/GenBank/DDBJ databases">
        <title>Actinomadura physcomitrii sp. nov., a novel actinomycete isolated from moss [Physcomitrium sphaericum (Ludw) Fuernr].</title>
        <authorList>
            <person name="Zhuang X."/>
            <person name="Liu C."/>
        </authorList>
    </citation>
    <scope>NUCLEOTIDE SEQUENCE [LARGE SCALE GENOMIC DNA]</scope>
    <source>
        <strain evidence="2 3">HMC1</strain>
    </source>
</reference>
<feature type="chain" id="PRO_5026110616" evidence="1">
    <location>
        <begin position="20"/>
        <end position="438"/>
    </location>
</feature>
<evidence type="ECO:0000313" key="3">
    <source>
        <dbReference type="Proteomes" id="UP000468735"/>
    </source>
</evidence>
<dbReference type="InterPro" id="IPR029058">
    <property type="entry name" value="AB_hydrolase_fold"/>
</dbReference>
<evidence type="ECO:0000313" key="2">
    <source>
        <dbReference type="EMBL" id="KAB2343720.1"/>
    </source>
</evidence>
<organism evidence="2 3">
    <name type="scientific">Actinomadura rudentiformis</name>
    <dbReference type="NCBI Taxonomy" id="359158"/>
    <lineage>
        <taxon>Bacteria</taxon>
        <taxon>Bacillati</taxon>
        <taxon>Actinomycetota</taxon>
        <taxon>Actinomycetes</taxon>
        <taxon>Streptosporangiales</taxon>
        <taxon>Thermomonosporaceae</taxon>
        <taxon>Actinomadura</taxon>
    </lineage>
</organism>
<sequence length="438" mass="45997">MTAAVLAAVAALTPGVVQASDATAHYTGTLPDGSSWVADVPARWNGRLVLFSHGFGPLVAQNRPSAAVGEALLARGYALAGSSYAPGSLWALDSAVRDQLGTVDALSAIIGRPRLTIALGQSMGGLVSAKLAETGAVNGALNTCGIVAGGVDLINYQLNAGHAVATLLAPGQDIKLTNYTSPDEASSAAVKLTQAVTSAQSTPAGRARNALIAALHNLPAWSSGATPPDPNDYTAQQLQQYQWFASGVLNFTFGARYWINLAAGGDSAWNKDLNYSRLLRSSANLKQIKALYREAGLSLKDDLSRLTAAAAKQVEPQPLAWMTRTSQPTGRLRVPTLSIHTVSDQLVPVEQENEYAAAVRAARRSALLRQAYVNRVGHCNFTAAEYVASLQAVERRVRTGHWHATTASLNNAAAALSLDGSAFIDHRPPSLVVQPSHP</sequence>
<dbReference type="Proteomes" id="UP000468735">
    <property type="component" value="Unassembled WGS sequence"/>
</dbReference>
<protein>
    <submittedName>
        <fullName evidence="2">Alpha/beta hydrolase</fullName>
    </submittedName>
</protein>
<accession>A0A6H9YI15</accession>
<dbReference type="RefSeq" id="WP_151565944.1">
    <property type="nucleotide sequence ID" value="NZ_WBMT01000018.1"/>
</dbReference>
<proteinExistence type="predicted"/>
<evidence type="ECO:0000256" key="1">
    <source>
        <dbReference type="SAM" id="SignalP"/>
    </source>
</evidence>
<keyword evidence="2" id="KW-0378">Hydrolase</keyword>
<keyword evidence="1" id="KW-0732">Signal</keyword>